<gene>
    <name evidence="1" type="ORF">FWILDA_LOCUS14216</name>
</gene>
<name>A0A9W4T284_9GLOM</name>
<proteinExistence type="predicted"/>
<sequence length="51" mass="6305">FDVEFTKYNYIIQESFKDNKNLQKEVNIKELDNEIEDNINLKEDFENYLQE</sequence>
<keyword evidence="2" id="KW-1185">Reference proteome</keyword>
<comment type="caution">
    <text evidence="1">The sequence shown here is derived from an EMBL/GenBank/DDBJ whole genome shotgun (WGS) entry which is preliminary data.</text>
</comment>
<protein>
    <submittedName>
        <fullName evidence="1">10668_t:CDS:1</fullName>
    </submittedName>
</protein>
<accession>A0A9W4T284</accession>
<reference evidence="1" key="1">
    <citation type="submission" date="2022-08" db="EMBL/GenBank/DDBJ databases">
        <authorList>
            <person name="Kallberg Y."/>
            <person name="Tangrot J."/>
            <person name="Rosling A."/>
        </authorList>
    </citation>
    <scope>NUCLEOTIDE SEQUENCE</scope>
    <source>
        <strain evidence="1">Wild A</strain>
    </source>
</reference>
<dbReference type="EMBL" id="CAMKVN010005993">
    <property type="protein sequence ID" value="CAI2189712.1"/>
    <property type="molecule type" value="Genomic_DNA"/>
</dbReference>
<feature type="non-terminal residue" evidence="1">
    <location>
        <position position="1"/>
    </location>
</feature>
<evidence type="ECO:0000313" key="1">
    <source>
        <dbReference type="EMBL" id="CAI2189712.1"/>
    </source>
</evidence>
<evidence type="ECO:0000313" key="2">
    <source>
        <dbReference type="Proteomes" id="UP001153678"/>
    </source>
</evidence>
<dbReference type="Proteomes" id="UP001153678">
    <property type="component" value="Unassembled WGS sequence"/>
</dbReference>
<dbReference type="AlphaFoldDB" id="A0A9W4T284"/>
<organism evidence="1 2">
    <name type="scientific">Funneliformis geosporum</name>
    <dbReference type="NCBI Taxonomy" id="1117311"/>
    <lineage>
        <taxon>Eukaryota</taxon>
        <taxon>Fungi</taxon>
        <taxon>Fungi incertae sedis</taxon>
        <taxon>Mucoromycota</taxon>
        <taxon>Glomeromycotina</taxon>
        <taxon>Glomeromycetes</taxon>
        <taxon>Glomerales</taxon>
        <taxon>Glomeraceae</taxon>
        <taxon>Funneliformis</taxon>
    </lineage>
</organism>